<feature type="domain" description="HTH lysR-type" evidence="5">
    <location>
        <begin position="7"/>
        <end position="64"/>
    </location>
</feature>
<dbReference type="InterPro" id="IPR000847">
    <property type="entry name" value="LysR_HTH_N"/>
</dbReference>
<evidence type="ECO:0000256" key="3">
    <source>
        <dbReference type="ARBA" id="ARBA00023125"/>
    </source>
</evidence>
<evidence type="ECO:0000256" key="1">
    <source>
        <dbReference type="ARBA" id="ARBA00009437"/>
    </source>
</evidence>
<keyword evidence="3 6" id="KW-0238">DNA-binding</keyword>
<dbReference type="SUPFAM" id="SSF46785">
    <property type="entry name" value="Winged helix' DNA-binding domain"/>
    <property type="match status" value="1"/>
</dbReference>
<comment type="caution">
    <text evidence="6">The sequence shown here is derived from an EMBL/GenBank/DDBJ whole genome shotgun (WGS) entry which is preliminary data.</text>
</comment>
<dbReference type="Proteomes" id="UP001242480">
    <property type="component" value="Unassembled WGS sequence"/>
</dbReference>
<dbReference type="Gene3D" id="1.10.10.10">
    <property type="entry name" value="Winged helix-like DNA-binding domain superfamily/Winged helix DNA-binding domain"/>
    <property type="match status" value="1"/>
</dbReference>
<dbReference type="EMBL" id="JAUSVX010000020">
    <property type="protein sequence ID" value="MDQ0474074.1"/>
    <property type="molecule type" value="Genomic_DNA"/>
</dbReference>
<evidence type="ECO:0000259" key="5">
    <source>
        <dbReference type="PROSITE" id="PS50931"/>
    </source>
</evidence>
<evidence type="ECO:0000313" key="6">
    <source>
        <dbReference type="EMBL" id="MDQ0474074.1"/>
    </source>
</evidence>
<name>A0ABU0JLF9_9HYPH</name>
<dbReference type="Pfam" id="PF03466">
    <property type="entry name" value="LysR_substrate"/>
    <property type="match status" value="1"/>
</dbReference>
<dbReference type="PROSITE" id="PS50931">
    <property type="entry name" value="HTH_LYSR"/>
    <property type="match status" value="1"/>
</dbReference>
<evidence type="ECO:0000256" key="4">
    <source>
        <dbReference type="ARBA" id="ARBA00023163"/>
    </source>
</evidence>
<accession>A0ABU0JLF9</accession>
<comment type="similarity">
    <text evidence="1">Belongs to the LysR transcriptional regulatory family.</text>
</comment>
<reference evidence="6 7" key="1">
    <citation type="submission" date="2023-07" db="EMBL/GenBank/DDBJ databases">
        <title>Genomic Encyclopedia of Type Strains, Phase IV (KMG-IV): sequencing the most valuable type-strain genomes for metagenomic binning, comparative biology and taxonomic classification.</title>
        <authorList>
            <person name="Goeker M."/>
        </authorList>
    </citation>
    <scope>NUCLEOTIDE SEQUENCE [LARGE SCALE GENOMIC DNA]</scope>
    <source>
        <strain evidence="6 7">DSM 19619</strain>
    </source>
</reference>
<keyword evidence="4" id="KW-0804">Transcription</keyword>
<organism evidence="6 7">
    <name type="scientific">Labrys wisconsinensis</name>
    <dbReference type="NCBI Taxonomy" id="425677"/>
    <lineage>
        <taxon>Bacteria</taxon>
        <taxon>Pseudomonadati</taxon>
        <taxon>Pseudomonadota</taxon>
        <taxon>Alphaproteobacteria</taxon>
        <taxon>Hyphomicrobiales</taxon>
        <taxon>Xanthobacteraceae</taxon>
        <taxon>Labrys</taxon>
    </lineage>
</organism>
<gene>
    <name evidence="6" type="ORF">QO011_007113</name>
</gene>
<dbReference type="InterPro" id="IPR005119">
    <property type="entry name" value="LysR_subst-bd"/>
</dbReference>
<proteinExistence type="inferred from homology"/>
<dbReference type="SUPFAM" id="SSF53850">
    <property type="entry name" value="Periplasmic binding protein-like II"/>
    <property type="match status" value="1"/>
</dbReference>
<evidence type="ECO:0000256" key="2">
    <source>
        <dbReference type="ARBA" id="ARBA00023015"/>
    </source>
</evidence>
<evidence type="ECO:0000313" key="7">
    <source>
        <dbReference type="Proteomes" id="UP001242480"/>
    </source>
</evidence>
<keyword evidence="2" id="KW-0805">Transcription regulation</keyword>
<dbReference type="InterPro" id="IPR036390">
    <property type="entry name" value="WH_DNA-bd_sf"/>
</dbReference>
<dbReference type="InterPro" id="IPR058163">
    <property type="entry name" value="LysR-type_TF_proteobact-type"/>
</dbReference>
<dbReference type="PANTHER" id="PTHR30537:SF5">
    <property type="entry name" value="HTH-TYPE TRANSCRIPTIONAL ACTIVATOR TTDR-RELATED"/>
    <property type="match status" value="1"/>
</dbReference>
<keyword evidence="7" id="KW-1185">Reference proteome</keyword>
<dbReference type="GO" id="GO:0003677">
    <property type="term" value="F:DNA binding"/>
    <property type="evidence" value="ECO:0007669"/>
    <property type="project" value="UniProtKB-KW"/>
</dbReference>
<dbReference type="InterPro" id="IPR036388">
    <property type="entry name" value="WH-like_DNA-bd_sf"/>
</dbReference>
<protein>
    <submittedName>
        <fullName evidence="6">DNA-binding transcriptional LysR family regulator</fullName>
    </submittedName>
</protein>
<dbReference type="Gene3D" id="3.40.190.290">
    <property type="match status" value="1"/>
</dbReference>
<dbReference type="CDD" id="cd08422">
    <property type="entry name" value="PBP2_CrgA_like"/>
    <property type="match status" value="1"/>
</dbReference>
<dbReference type="Pfam" id="PF00126">
    <property type="entry name" value="HTH_1"/>
    <property type="match status" value="1"/>
</dbReference>
<dbReference type="RefSeq" id="WP_307283089.1">
    <property type="nucleotide sequence ID" value="NZ_JAUSVX010000020.1"/>
</dbReference>
<dbReference type="PANTHER" id="PTHR30537">
    <property type="entry name" value="HTH-TYPE TRANSCRIPTIONAL REGULATOR"/>
    <property type="match status" value="1"/>
</dbReference>
<sequence length="313" mass="33648">MHEFSGRRLDEVVAFLAVLDAGGFAGASRRLGRDASVLSRRVAALERRLGARLIERTTRSAVPTEAGARFAERMRAALAAMAEAEQEAAEAAALPSGRLRLALPGTFGRMWIAPMLPDFLALHPAVSVEASYSERYVDLVAEGYDIALRIGDLPDSRLVARKLADNRRLVCAAPAYLARRGAPARPADLAGHDCLMFTRLVSHPEWRFRRDGRVEGVRVSGPLAADDSHTLVWAGVAGRGLIICSEWLVGPELADGRLVEVLGDWSVDGEGAIHLVRPSARFTAGKVRAFTAWLAGHLAPPPWAAGAPTPRCA</sequence>